<reference evidence="1 2" key="1">
    <citation type="submission" date="2018-12" db="EMBL/GenBank/DDBJ databases">
        <authorList>
            <consortium name="Pathogen Informatics"/>
        </authorList>
    </citation>
    <scope>NUCLEOTIDE SEQUENCE [LARGE SCALE GENOMIC DNA]</scope>
    <source>
        <strain evidence="1 2">NCTC13354</strain>
    </source>
</reference>
<dbReference type="AlphaFoldDB" id="A0A448PE58"/>
<dbReference type="OrthoDB" id="3268698at2"/>
<evidence type="ECO:0000313" key="1">
    <source>
        <dbReference type="EMBL" id="VEI13223.1"/>
    </source>
</evidence>
<dbReference type="RefSeq" id="WP_126416362.1">
    <property type="nucleotide sequence ID" value="NZ_LR134476.1"/>
</dbReference>
<proteinExistence type="predicted"/>
<dbReference type="EMBL" id="LR134476">
    <property type="protein sequence ID" value="VEI13223.1"/>
    <property type="molecule type" value="Genomic_DNA"/>
</dbReference>
<keyword evidence="2" id="KW-1185">Reference proteome</keyword>
<name>A0A448PE58_9ACTO</name>
<protein>
    <submittedName>
        <fullName evidence="1">Uncharacterized protein</fullName>
    </submittedName>
</protein>
<sequence>MAEILGATRLLEIYRAQIFPKLDPGFQGTIESDQIAGEISWELEGFLQFSLLDGVEIPDELLDITEDEVRGGWDPELTERTLDWIAKHREKNAAA</sequence>
<evidence type="ECO:0000313" key="2">
    <source>
        <dbReference type="Proteomes" id="UP000269542"/>
    </source>
</evidence>
<organism evidence="1 2">
    <name type="scientific">Trueperella bialowiezensis</name>
    <dbReference type="NCBI Taxonomy" id="312285"/>
    <lineage>
        <taxon>Bacteria</taxon>
        <taxon>Bacillati</taxon>
        <taxon>Actinomycetota</taxon>
        <taxon>Actinomycetes</taxon>
        <taxon>Actinomycetales</taxon>
        <taxon>Actinomycetaceae</taxon>
        <taxon>Trueperella</taxon>
    </lineage>
</organism>
<gene>
    <name evidence="1" type="ORF">NCTC13354_00934</name>
</gene>
<dbReference type="KEGG" id="tbw:NCTC13354_00934"/>
<accession>A0A448PE58</accession>
<dbReference type="Proteomes" id="UP000269542">
    <property type="component" value="Chromosome"/>
</dbReference>